<dbReference type="Gene3D" id="2.40.50.100">
    <property type="match status" value="1"/>
</dbReference>
<dbReference type="InterPro" id="IPR003593">
    <property type="entry name" value="AAA+_ATPase"/>
</dbReference>
<sequence length="372" mass="41111">MENRNFAGDLQISKVNKWYPGDVHAVKDMDMEIKKGEFIVFVGPSGCGKTTLLRMIAGLESISSGEVVMDGRIVNQVPPKDRDIAMVFQNYALYPNMKVKDNIAFPLKMQHIGKQEIEGRVAETAQKLELDALLERKPGALSGGQRQRVALARAMIRKPGLFLMDEPLANLDAKLRTEMRREIITLQRELGVTTIYVTHDQTEAMTMGTRIAVMKGGVLQQFGTPQEIYRNPANLFVAGFIGSPNMNVWDTELISNNGQHYLTLGNARIPMDKGGLTTRGLQGPVKAGIRPEHIVPAAPDEPHAVRMKISILENTGREVAVFLTGADIPDITMVTGADYSGQVGQEAYIRLKPEKIHLFSTETGYAYGDVYV</sequence>
<dbReference type="CDD" id="cd03301">
    <property type="entry name" value="ABC_MalK_N"/>
    <property type="match status" value="1"/>
</dbReference>
<dbReference type="PANTHER" id="PTHR43875">
    <property type="entry name" value="MALTODEXTRIN IMPORT ATP-BINDING PROTEIN MSMX"/>
    <property type="match status" value="1"/>
</dbReference>
<keyword evidence="5" id="KW-1278">Translocase</keyword>
<dbReference type="GO" id="GO:0055052">
    <property type="term" value="C:ATP-binding cassette (ABC) transporter complex, substrate-binding subunit-containing"/>
    <property type="evidence" value="ECO:0007669"/>
    <property type="project" value="TreeGrafter"/>
</dbReference>
<evidence type="ECO:0000256" key="2">
    <source>
        <dbReference type="ARBA" id="ARBA00022475"/>
    </source>
</evidence>
<dbReference type="PANTHER" id="PTHR43875:SF15">
    <property type="entry name" value="TREHALOSE IMPORT ATP-BINDING PROTEIN SUGC"/>
    <property type="match status" value="1"/>
</dbReference>
<dbReference type="NCBIfam" id="NF008653">
    <property type="entry name" value="PRK11650.1"/>
    <property type="match status" value="1"/>
</dbReference>
<dbReference type="InterPro" id="IPR017871">
    <property type="entry name" value="ABC_transporter-like_CS"/>
</dbReference>
<dbReference type="SUPFAM" id="SSF52540">
    <property type="entry name" value="P-loop containing nucleoside triphosphate hydrolases"/>
    <property type="match status" value="1"/>
</dbReference>
<dbReference type="InterPro" id="IPR040582">
    <property type="entry name" value="OB_MalK-like"/>
</dbReference>
<dbReference type="Proteomes" id="UP000037392">
    <property type="component" value="Unassembled WGS sequence"/>
</dbReference>
<proteinExistence type="predicted"/>
<keyword evidence="1" id="KW-0813">Transport</keyword>
<dbReference type="Gene3D" id="2.40.50.140">
    <property type="entry name" value="Nucleic acid-binding proteins"/>
    <property type="match status" value="1"/>
</dbReference>
<dbReference type="InterPro" id="IPR027417">
    <property type="entry name" value="P-loop_NTPase"/>
</dbReference>
<dbReference type="InterPro" id="IPR015855">
    <property type="entry name" value="ABC_transpr_MalK-like"/>
</dbReference>
<dbReference type="AlphaFoldDB" id="A0A0J9BU29"/>
<dbReference type="FunFam" id="3.40.50.300:FF:000042">
    <property type="entry name" value="Maltose/maltodextrin ABC transporter, ATP-binding protein"/>
    <property type="match status" value="1"/>
</dbReference>
<dbReference type="Gene3D" id="3.40.50.300">
    <property type="entry name" value="P-loop containing nucleotide triphosphate hydrolases"/>
    <property type="match status" value="1"/>
</dbReference>
<evidence type="ECO:0000256" key="4">
    <source>
        <dbReference type="ARBA" id="ARBA00022840"/>
    </source>
</evidence>
<accession>A0A0J9BU29</accession>
<dbReference type="Pfam" id="PF00005">
    <property type="entry name" value="ABC_tran"/>
    <property type="match status" value="1"/>
</dbReference>
<reference evidence="8 9" key="1">
    <citation type="submission" date="2011-04" db="EMBL/GenBank/DDBJ databases">
        <title>The Genome Sequence of Clostridium citroniae WAL-19142.</title>
        <authorList>
            <consortium name="The Broad Institute Genome Sequencing Platform"/>
            <person name="Earl A."/>
            <person name="Ward D."/>
            <person name="Feldgarden M."/>
            <person name="Gevers D."/>
            <person name="Warren Y.A."/>
            <person name="Tyrrell K.L."/>
            <person name="Citron D.M."/>
            <person name="Goldstein E.J."/>
            <person name="Daigneault M."/>
            <person name="Allen-Vercoe E."/>
            <person name="Young S.K."/>
            <person name="Zeng Q."/>
            <person name="Gargeya S."/>
            <person name="Fitzgerald M."/>
            <person name="Haas B."/>
            <person name="Abouelleil A."/>
            <person name="Alvarado L."/>
            <person name="Arachchi H.M."/>
            <person name="Berlin A."/>
            <person name="Brown A."/>
            <person name="Chapman S.B."/>
            <person name="Chen Z."/>
            <person name="Dunbar C."/>
            <person name="Freedman E."/>
            <person name="Gearin G."/>
            <person name="Gellesch M."/>
            <person name="Goldberg J."/>
            <person name="Griggs A."/>
            <person name="Gujja S."/>
            <person name="Heilman E.R."/>
            <person name="Heiman D."/>
            <person name="Howarth C."/>
            <person name="Larson L."/>
            <person name="Lui A."/>
            <person name="MacDonald P.J."/>
            <person name="Mehta T."/>
            <person name="Montmayeur A."/>
            <person name="Murphy C."/>
            <person name="Neiman D."/>
            <person name="Pearson M."/>
            <person name="Priest M."/>
            <person name="Roberts A."/>
            <person name="Saif S."/>
            <person name="Shea T."/>
            <person name="Shenoy N."/>
            <person name="Sisk P."/>
            <person name="Stolte C."/>
            <person name="Sykes S."/>
            <person name="White J."/>
            <person name="Yandava C."/>
            <person name="Wortman J."/>
            <person name="Nusbaum C."/>
            <person name="Birren B."/>
        </authorList>
    </citation>
    <scope>NUCLEOTIDE SEQUENCE [LARGE SCALE GENOMIC DNA]</scope>
    <source>
        <strain evidence="8 9">WAL-19142</strain>
    </source>
</reference>
<dbReference type="Pfam" id="PF17912">
    <property type="entry name" value="OB_MalK"/>
    <property type="match status" value="1"/>
</dbReference>
<dbReference type="GO" id="GO:0016887">
    <property type="term" value="F:ATP hydrolysis activity"/>
    <property type="evidence" value="ECO:0007669"/>
    <property type="project" value="InterPro"/>
</dbReference>
<organism evidence="8 9">
    <name type="scientific">[Clostridium] citroniae WAL-19142</name>
    <dbReference type="NCBI Taxonomy" id="742734"/>
    <lineage>
        <taxon>Bacteria</taxon>
        <taxon>Bacillati</taxon>
        <taxon>Bacillota</taxon>
        <taxon>Clostridia</taxon>
        <taxon>Lachnospirales</taxon>
        <taxon>Lachnospiraceae</taxon>
        <taxon>Enterocloster</taxon>
    </lineage>
</organism>
<dbReference type="InterPro" id="IPR047641">
    <property type="entry name" value="ABC_transpr_MalK/UgpC-like"/>
</dbReference>
<dbReference type="GO" id="GO:0005524">
    <property type="term" value="F:ATP binding"/>
    <property type="evidence" value="ECO:0007669"/>
    <property type="project" value="UniProtKB-KW"/>
</dbReference>
<keyword evidence="3" id="KW-0547">Nucleotide-binding</keyword>
<keyword evidence="2" id="KW-1003">Cell membrane</keyword>
<evidence type="ECO:0000256" key="6">
    <source>
        <dbReference type="ARBA" id="ARBA00023136"/>
    </source>
</evidence>
<dbReference type="SMART" id="SM00382">
    <property type="entry name" value="AAA"/>
    <property type="match status" value="1"/>
</dbReference>
<gene>
    <name evidence="8" type="ORF">HMPREF9470_03982</name>
</gene>
<dbReference type="GO" id="GO:0008643">
    <property type="term" value="P:carbohydrate transport"/>
    <property type="evidence" value="ECO:0007669"/>
    <property type="project" value="InterPro"/>
</dbReference>
<dbReference type="GeneID" id="93161656"/>
<evidence type="ECO:0000256" key="3">
    <source>
        <dbReference type="ARBA" id="ARBA00022741"/>
    </source>
</evidence>
<feature type="domain" description="ABC transporter" evidence="7">
    <location>
        <begin position="10"/>
        <end position="241"/>
    </location>
</feature>
<dbReference type="PATRIC" id="fig|742734.4.peg.4268"/>
<name>A0A0J9BU29_9FIRM</name>
<dbReference type="GO" id="GO:0140359">
    <property type="term" value="F:ABC-type transporter activity"/>
    <property type="evidence" value="ECO:0007669"/>
    <property type="project" value="InterPro"/>
</dbReference>
<dbReference type="PROSITE" id="PS50893">
    <property type="entry name" value="ABC_TRANSPORTER_2"/>
    <property type="match status" value="1"/>
</dbReference>
<evidence type="ECO:0000313" key="8">
    <source>
        <dbReference type="EMBL" id="KMW16482.1"/>
    </source>
</evidence>
<keyword evidence="6" id="KW-0472">Membrane</keyword>
<evidence type="ECO:0000256" key="5">
    <source>
        <dbReference type="ARBA" id="ARBA00022967"/>
    </source>
</evidence>
<dbReference type="EMBL" id="ADLK01000029">
    <property type="protein sequence ID" value="KMW16482.1"/>
    <property type="molecule type" value="Genomic_DNA"/>
</dbReference>
<evidence type="ECO:0000313" key="9">
    <source>
        <dbReference type="Proteomes" id="UP000037392"/>
    </source>
</evidence>
<comment type="caution">
    <text evidence="8">The sequence shown here is derived from an EMBL/GenBank/DDBJ whole genome shotgun (WGS) entry which is preliminary data.</text>
</comment>
<dbReference type="OrthoDB" id="9802264at2"/>
<dbReference type="InterPro" id="IPR008995">
    <property type="entry name" value="Mo/tungstate-bd_C_term_dom"/>
</dbReference>
<dbReference type="InterPro" id="IPR003439">
    <property type="entry name" value="ABC_transporter-like_ATP-bd"/>
</dbReference>
<evidence type="ECO:0000259" key="7">
    <source>
        <dbReference type="PROSITE" id="PS50893"/>
    </source>
</evidence>
<dbReference type="PROSITE" id="PS00211">
    <property type="entry name" value="ABC_TRANSPORTER_1"/>
    <property type="match status" value="1"/>
</dbReference>
<dbReference type="InterPro" id="IPR012340">
    <property type="entry name" value="NA-bd_OB-fold"/>
</dbReference>
<protein>
    <recommendedName>
        <fullName evidence="7">ABC transporter domain-containing protein</fullName>
    </recommendedName>
</protein>
<keyword evidence="4" id="KW-0067">ATP-binding</keyword>
<evidence type="ECO:0000256" key="1">
    <source>
        <dbReference type="ARBA" id="ARBA00022448"/>
    </source>
</evidence>
<dbReference type="RefSeq" id="WP_048930559.1">
    <property type="nucleotide sequence ID" value="NZ_KQ235881.1"/>
</dbReference>
<dbReference type="SUPFAM" id="SSF50331">
    <property type="entry name" value="MOP-like"/>
    <property type="match status" value="1"/>
</dbReference>